<proteinExistence type="predicted"/>
<dbReference type="EMBL" id="HBUF01256692">
    <property type="protein sequence ID" value="CAG6681731.1"/>
    <property type="molecule type" value="Transcribed_RNA"/>
</dbReference>
<accession>A0A8D8TA82</accession>
<dbReference type="AlphaFoldDB" id="A0A8D8TA82"/>
<reference evidence="2" key="1">
    <citation type="submission" date="2021-05" db="EMBL/GenBank/DDBJ databases">
        <authorList>
            <person name="Alioto T."/>
            <person name="Alioto T."/>
            <person name="Gomez Garrido J."/>
        </authorList>
    </citation>
    <scope>NUCLEOTIDE SEQUENCE</scope>
</reference>
<sequence>MLTLTTSLNDMKLLFACFLIGPACVLTSQRSLCHGKKVPNCTEKFKSRLYQKHFRLRNVFVKQSKITFAEFLSYTFYSTNFVGRDLTWNRKKTTNPISN</sequence>
<feature type="chain" id="PRO_5034619327" description="Secreted protein" evidence="1">
    <location>
        <begin position="28"/>
        <end position="99"/>
    </location>
</feature>
<name>A0A8D8TA82_9HEMI</name>
<protein>
    <recommendedName>
        <fullName evidence="3">Secreted protein</fullName>
    </recommendedName>
</protein>
<evidence type="ECO:0000256" key="1">
    <source>
        <dbReference type="SAM" id="SignalP"/>
    </source>
</evidence>
<feature type="signal peptide" evidence="1">
    <location>
        <begin position="1"/>
        <end position="27"/>
    </location>
</feature>
<keyword evidence="1" id="KW-0732">Signal</keyword>
<evidence type="ECO:0008006" key="3">
    <source>
        <dbReference type="Google" id="ProtNLM"/>
    </source>
</evidence>
<organism evidence="2">
    <name type="scientific">Cacopsylla melanoneura</name>
    <dbReference type="NCBI Taxonomy" id="428564"/>
    <lineage>
        <taxon>Eukaryota</taxon>
        <taxon>Metazoa</taxon>
        <taxon>Ecdysozoa</taxon>
        <taxon>Arthropoda</taxon>
        <taxon>Hexapoda</taxon>
        <taxon>Insecta</taxon>
        <taxon>Pterygota</taxon>
        <taxon>Neoptera</taxon>
        <taxon>Paraneoptera</taxon>
        <taxon>Hemiptera</taxon>
        <taxon>Sternorrhyncha</taxon>
        <taxon>Psylloidea</taxon>
        <taxon>Psyllidae</taxon>
        <taxon>Psyllinae</taxon>
        <taxon>Cacopsylla</taxon>
    </lineage>
</organism>
<evidence type="ECO:0000313" key="2">
    <source>
        <dbReference type="EMBL" id="CAG6681731.1"/>
    </source>
</evidence>